<evidence type="ECO:0000313" key="2">
    <source>
        <dbReference type="Proteomes" id="UP000186657"/>
    </source>
</evidence>
<name>A0A1U7MW03_9CYAN</name>
<dbReference type="RefSeq" id="WP_075895867.1">
    <property type="nucleotide sequence ID" value="NZ_MKZS01000001.1"/>
</dbReference>
<comment type="caution">
    <text evidence="1">The sequence shown here is derived from an EMBL/GenBank/DDBJ whole genome shotgun (WGS) entry which is preliminary data.</text>
</comment>
<dbReference type="InterPro" id="IPR045738">
    <property type="entry name" value="DUF6088"/>
</dbReference>
<organism evidence="1 2">
    <name type="scientific">Moorena bouillonii PNG</name>
    <dbReference type="NCBI Taxonomy" id="568701"/>
    <lineage>
        <taxon>Bacteria</taxon>
        <taxon>Bacillati</taxon>
        <taxon>Cyanobacteriota</taxon>
        <taxon>Cyanophyceae</taxon>
        <taxon>Coleofasciculales</taxon>
        <taxon>Coleofasciculaceae</taxon>
        <taxon>Moorena</taxon>
    </lineage>
</organism>
<proteinExistence type="predicted"/>
<gene>
    <name evidence="1" type="ORF">BJP37_01260</name>
</gene>
<dbReference type="EMBL" id="MKZS01000001">
    <property type="protein sequence ID" value="OLT57875.1"/>
    <property type="molecule type" value="Genomic_DNA"/>
</dbReference>
<reference evidence="1 2" key="1">
    <citation type="submission" date="2016-10" db="EMBL/GenBank/DDBJ databases">
        <title>Comparative genomics uncovers the prolific and rare metabolic potential of the cyanobacterial genus Moorea.</title>
        <authorList>
            <person name="Leao T."/>
            <person name="Castelao G."/>
            <person name="Korobeynikov A."/>
            <person name="Monroe E.A."/>
            <person name="Podell S."/>
            <person name="Glukhov E."/>
            <person name="Allen E."/>
            <person name="Gerwick W.H."/>
            <person name="Gerwick L."/>
        </authorList>
    </citation>
    <scope>NUCLEOTIDE SEQUENCE [LARGE SCALE GENOMIC DNA]</scope>
    <source>
        <strain evidence="1 2">PNG5-198</strain>
    </source>
</reference>
<dbReference type="Pfam" id="PF19570">
    <property type="entry name" value="DUF6088"/>
    <property type="match status" value="1"/>
</dbReference>
<dbReference type="AlphaFoldDB" id="A0A1U7MW03"/>
<evidence type="ECO:0008006" key="3">
    <source>
        <dbReference type="Google" id="ProtNLM"/>
    </source>
</evidence>
<evidence type="ECO:0000313" key="1">
    <source>
        <dbReference type="EMBL" id="OLT57875.1"/>
    </source>
</evidence>
<accession>A0A1U7MW03</accession>
<protein>
    <recommendedName>
        <fullName evidence="3">Type IV toxin-antitoxin system AbiEi family antitoxin domain-containing protein</fullName>
    </recommendedName>
</protein>
<dbReference type="Proteomes" id="UP000186657">
    <property type="component" value="Unassembled WGS sequence"/>
</dbReference>
<sequence>MQGIAKKILNRVRGHGRGAWVCTPKDFVDLGSRDAVDKALSRLVKQGFLRRVGRGLYDYPRTSNILKRAAPPNIDAVVEALARRDGISIMPDGIVAAHQLGLTNAVPAQNSYITNGSSRTLQVGGRTIKLRHVSQRLMAWANRPGAPVVRALYWLGENIAADKDVVNTLHNRLSSDIKQDLAEGIKLLPTWMTPVVRQVSEGEGVS</sequence>
<keyword evidence="2" id="KW-1185">Reference proteome</keyword>